<keyword evidence="3" id="KW-1185">Reference proteome</keyword>
<proteinExistence type="predicted"/>
<feature type="region of interest" description="Disordered" evidence="1">
    <location>
        <begin position="98"/>
        <end position="178"/>
    </location>
</feature>
<evidence type="ECO:0000313" key="2">
    <source>
        <dbReference type="EMBL" id="MPC15220.1"/>
    </source>
</evidence>
<evidence type="ECO:0000256" key="1">
    <source>
        <dbReference type="SAM" id="MobiDB-lite"/>
    </source>
</evidence>
<accession>A0A5B7D0H2</accession>
<organism evidence="2 3">
    <name type="scientific">Portunus trituberculatus</name>
    <name type="common">Swimming crab</name>
    <name type="synonym">Neptunus trituberculatus</name>
    <dbReference type="NCBI Taxonomy" id="210409"/>
    <lineage>
        <taxon>Eukaryota</taxon>
        <taxon>Metazoa</taxon>
        <taxon>Ecdysozoa</taxon>
        <taxon>Arthropoda</taxon>
        <taxon>Crustacea</taxon>
        <taxon>Multicrustacea</taxon>
        <taxon>Malacostraca</taxon>
        <taxon>Eumalacostraca</taxon>
        <taxon>Eucarida</taxon>
        <taxon>Decapoda</taxon>
        <taxon>Pleocyemata</taxon>
        <taxon>Brachyura</taxon>
        <taxon>Eubrachyura</taxon>
        <taxon>Portunoidea</taxon>
        <taxon>Portunidae</taxon>
        <taxon>Portuninae</taxon>
        <taxon>Portunus</taxon>
    </lineage>
</organism>
<feature type="region of interest" description="Disordered" evidence="1">
    <location>
        <begin position="1"/>
        <end position="29"/>
    </location>
</feature>
<sequence>MRQGPAPRTVPVPRGSFLASAPPSSPHETRYCYPEGRSFKSRVLLVASVLPRAKLGVQITPPSVSCVPHDLLRAECAAALPSTRRGAALPWVAGTYTRHTDTQATRTPSDSSARPPTIAKQDQPHTGGPGSSQALNSRDRVNKHECKLDGSSRTPHNTSTLRPNHQATDPPSLPSPALPLPCNTHSRVMQRACVCIPTAKSEHTPACRLPPPADSTTRLCPCELRGPSIRSHSHSYTTLDDQQHHNTVTSPRVRAVRAGREGR</sequence>
<feature type="compositionally biased region" description="Polar residues" evidence="1">
    <location>
        <begin position="151"/>
        <end position="169"/>
    </location>
</feature>
<evidence type="ECO:0000313" key="3">
    <source>
        <dbReference type="Proteomes" id="UP000324222"/>
    </source>
</evidence>
<dbReference type="EMBL" id="VSRR010000409">
    <property type="protein sequence ID" value="MPC15220.1"/>
    <property type="molecule type" value="Genomic_DNA"/>
</dbReference>
<feature type="compositionally biased region" description="Basic and acidic residues" evidence="1">
    <location>
        <begin position="137"/>
        <end position="150"/>
    </location>
</feature>
<feature type="compositionally biased region" description="Polar residues" evidence="1">
    <location>
        <begin position="102"/>
        <end position="114"/>
    </location>
</feature>
<protein>
    <submittedName>
        <fullName evidence="2">Uncharacterized protein</fullName>
    </submittedName>
</protein>
<dbReference type="AlphaFoldDB" id="A0A5B7D0H2"/>
<gene>
    <name evidence="2" type="ORF">E2C01_008004</name>
</gene>
<name>A0A5B7D0H2_PORTR</name>
<reference evidence="2 3" key="1">
    <citation type="submission" date="2019-05" db="EMBL/GenBank/DDBJ databases">
        <title>Another draft genome of Portunus trituberculatus and its Hox gene families provides insights of decapod evolution.</title>
        <authorList>
            <person name="Jeong J.-H."/>
            <person name="Song I."/>
            <person name="Kim S."/>
            <person name="Choi T."/>
            <person name="Kim D."/>
            <person name="Ryu S."/>
            <person name="Kim W."/>
        </authorList>
    </citation>
    <scope>NUCLEOTIDE SEQUENCE [LARGE SCALE GENOMIC DNA]</scope>
    <source>
        <tissue evidence="2">Muscle</tissue>
    </source>
</reference>
<dbReference type="Proteomes" id="UP000324222">
    <property type="component" value="Unassembled WGS sequence"/>
</dbReference>
<comment type="caution">
    <text evidence="2">The sequence shown here is derived from an EMBL/GenBank/DDBJ whole genome shotgun (WGS) entry which is preliminary data.</text>
</comment>